<comment type="caution">
    <text evidence="3">The sequence shown here is derived from an EMBL/GenBank/DDBJ whole genome shotgun (WGS) entry which is preliminary data.</text>
</comment>
<dbReference type="SUPFAM" id="SSF51905">
    <property type="entry name" value="FAD/NAD(P)-binding domain"/>
    <property type="match status" value="1"/>
</dbReference>
<evidence type="ECO:0000313" key="3">
    <source>
        <dbReference type="EMBL" id="KEZ46233.1"/>
    </source>
</evidence>
<evidence type="ECO:0000256" key="1">
    <source>
        <dbReference type="SAM" id="MobiDB-lite"/>
    </source>
</evidence>
<dbReference type="VEuPathDB" id="FungiDB:SAPIO_CDS1123"/>
<dbReference type="OMA" id="WAWLCGT"/>
<dbReference type="RefSeq" id="XP_016646032.1">
    <property type="nucleotide sequence ID" value="XM_016784477.1"/>
</dbReference>
<protein>
    <recommendedName>
        <fullName evidence="2">FAD dependent oxidoreductase domain-containing protein</fullName>
    </recommendedName>
</protein>
<feature type="region of interest" description="Disordered" evidence="1">
    <location>
        <begin position="1"/>
        <end position="32"/>
    </location>
</feature>
<feature type="domain" description="FAD dependent oxidoreductase" evidence="2">
    <location>
        <begin position="36"/>
        <end position="445"/>
    </location>
</feature>
<proteinExistence type="predicted"/>
<dbReference type="Pfam" id="PF01266">
    <property type="entry name" value="DAO"/>
    <property type="match status" value="1"/>
</dbReference>
<dbReference type="GO" id="GO:0005737">
    <property type="term" value="C:cytoplasm"/>
    <property type="evidence" value="ECO:0007669"/>
    <property type="project" value="TreeGrafter"/>
</dbReference>
<dbReference type="Proteomes" id="UP000028545">
    <property type="component" value="Unassembled WGS sequence"/>
</dbReference>
<reference evidence="3 4" key="1">
    <citation type="journal article" date="2014" name="Genome Announc.">
        <title>Draft genome sequence of the pathogenic fungus Scedosporium apiospermum.</title>
        <authorList>
            <person name="Vandeputte P."/>
            <person name="Ghamrawi S."/>
            <person name="Rechenmann M."/>
            <person name="Iltis A."/>
            <person name="Giraud S."/>
            <person name="Fleury M."/>
            <person name="Thornton C."/>
            <person name="Delhaes L."/>
            <person name="Meyer W."/>
            <person name="Papon N."/>
            <person name="Bouchara J.P."/>
        </authorList>
    </citation>
    <scope>NUCLEOTIDE SEQUENCE [LARGE SCALE GENOMIC DNA]</scope>
    <source>
        <strain evidence="3 4">IHEM 14462</strain>
    </source>
</reference>
<dbReference type="KEGG" id="sapo:SAPIO_CDS1123"/>
<evidence type="ECO:0000259" key="2">
    <source>
        <dbReference type="Pfam" id="PF01266"/>
    </source>
</evidence>
<organism evidence="3 4">
    <name type="scientific">Pseudallescheria apiosperma</name>
    <name type="common">Scedosporium apiospermum</name>
    <dbReference type="NCBI Taxonomy" id="563466"/>
    <lineage>
        <taxon>Eukaryota</taxon>
        <taxon>Fungi</taxon>
        <taxon>Dikarya</taxon>
        <taxon>Ascomycota</taxon>
        <taxon>Pezizomycotina</taxon>
        <taxon>Sordariomycetes</taxon>
        <taxon>Hypocreomycetidae</taxon>
        <taxon>Microascales</taxon>
        <taxon>Microascaceae</taxon>
        <taxon>Scedosporium</taxon>
    </lineage>
</organism>
<dbReference type="InterPro" id="IPR006076">
    <property type="entry name" value="FAD-dep_OxRdtase"/>
</dbReference>
<dbReference type="InterPro" id="IPR036188">
    <property type="entry name" value="FAD/NAD-bd_sf"/>
</dbReference>
<dbReference type="PANTHER" id="PTHR13847">
    <property type="entry name" value="SARCOSINE DEHYDROGENASE-RELATED"/>
    <property type="match status" value="1"/>
</dbReference>
<dbReference type="PANTHER" id="PTHR13847:SF213">
    <property type="entry name" value="DEPENDENT OXIDOREDUCTASE, PUTATIVE-RELATED"/>
    <property type="match status" value="1"/>
</dbReference>
<dbReference type="OrthoDB" id="429143at2759"/>
<feature type="compositionally biased region" description="Pro residues" evidence="1">
    <location>
        <begin position="19"/>
        <end position="29"/>
    </location>
</feature>
<name>A0A084GFX1_PSEDA</name>
<sequence length="499" mass="54152">MLPSPNPTESYWTRSRIPLPSPSPSPPRASPASTTILVLGTGITAASTASSLLALTPSTTHLVVLDARSHCDGATGRNGGHCKLVPYEELDKLSRRFGEERAVELVRFQMRHLECFREVCQVLDEGVDEEERKTEFRDVETVDVFLERDLFEEAKGKVERLRRVMPEVDVHVWEPAEARERFGLNTLPYGAISYPAGALFPYRLVTNLWTYLLKTYPSRLTIHSHTPATSISLSSSPSSPPFLVHTSTATAPFAAHHIIHATNAYATHLLPNLKPNLAPVKAHMTCQTPGPAFPAPDPPGSRSWSIIYPNGFDYVTQRPGPPSHLLIGGGWARSGHQGRDMVGSSADGDIDPLTVAHLAGVFPAVFSPSWGGALDSAWSGIVAVTGDGLPFVGQLPSPVTEREPKEEEEPDDERGAVKPAEWIAAGYNGEGMVYAWLCASALADLVAGKQDEELEPRLGVPGGKLANWFPHELYVSESRLRRAVLSSDPAEAFSSPLPS</sequence>
<keyword evidence="4" id="KW-1185">Reference proteome</keyword>
<dbReference type="Gene3D" id="3.50.50.60">
    <property type="entry name" value="FAD/NAD(P)-binding domain"/>
    <property type="match status" value="1"/>
</dbReference>
<dbReference type="HOGENOM" id="CLU_022730_2_1_1"/>
<dbReference type="AlphaFoldDB" id="A0A084GFX1"/>
<accession>A0A084GFX1</accession>
<evidence type="ECO:0000313" key="4">
    <source>
        <dbReference type="Proteomes" id="UP000028545"/>
    </source>
</evidence>
<gene>
    <name evidence="3" type="ORF">SAPIO_CDS1123</name>
</gene>
<feature type="region of interest" description="Disordered" evidence="1">
    <location>
        <begin position="394"/>
        <end position="415"/>
    </location>
</feature>
<dbReference type="EMBL" id="JOWA01000044">
    <property type="protein sequence ID" value="KEZ46233.1"/>
    <property type="molecule type" value="Genomic_DNA"/>
</dbReference>
<dbReference type="Gene3D" id="3.30.9.10">
    <property type="entry name" value="D-Amino Acid Oxidase, subunit A, domain 2"/>
    <property type="match status" value="1"/>
</dbReference>
<dbReference type="GeneID" id="27720195"/>